<dbReference type="EMBL" id="PXWF02000019">
    <property type="protein sequence ID" value="PWF55539.1"/>
    <property type="molecule type" value="Genomic_DNA"/>
</dbReference>
<comment type="caution">
    <text evidence="1">The sequence shown here is derived from an EMBL/GenBank/DDBJ whole genome shotgun (WGS) entry which is preliminary data.</text>
</comment>
<name>A0A2U2I798_9BURK</name>
<dbReference type="Proteomes" id="UP000241421">
    <property type="component" value="Unassembled WGS sequence"/>
</dbReference>
<organism evidence="1 2">
    <name type="scientific">Massilia glaciei</name>
    <dbReference type="NCBI Taxonomy" id="1524097"/>
    <lineage>
        <taxon>Bacteria</taxon>
        <taxon>Pseudomonadati</taxon>
        <taxon>Pseudomonadota</taxon>
        <taxon>Betaproteobacteria</taxon>
        <taxon>Burkholderiales</taxon>
        <taxon>Oxalobacteraceae</taxon>
        <taxon>Telluria group</taxon>
        <taxon>Massilia</taxon>
    </lineage>
</organism>
<gene>
    <name evidence="1" type="ORF">C7C56_001045</name>
</gene>
<evidence type="ECO:0000313" key="2">
    <source>
        <dbReference type="Proteomes" id="UP000241421"/>
    </source>
</evidence>
<protein>
    <submittedName>
        <fullName evidence="1">Uncharacterized protein</fullName>
    </submittedName>
</protein>
<evidence type="ECO:0000313" key="1">
    <source>
        <dbReference type="EMBL" id="PWF55539.1"/>
    </source>
</evidence>
<proteinExistence type="predicted"/>
<accession>A0A2U2I798</accession>
<reference evidence="1 2" key="1">
    <citation type="submission" date="2018-04" db="EMBL/GenBank/DDBJ databases">
        <title>Massilia violaceinigra sp. nov., a novel purple-pigmented bacterium isolated from Tianshan glacier, Xinjiang, China.</title>
        <authorList>
            <person name="Wang H."/>
        </authorList>
    </citation>
    <scope>NUCLEOTIDE SEQUENCE [LARGE SCALE GENOMIC DNA]</scope>
    <source>
        <strain evidence="1 2">B448-2</strain>
    </source>
</reference>
<sequence>MAAILAAGCSHMGDQAINAKGLADLKGQQIVRTGNRALGFTVLRPNFNPLQPYLNMTVQDEMITGFGVVDPAAAMSARLGASLAASQGSRVLPQTITVASTEVAAIADAARASARFALDVRTFSWLITYLPLAWNSYGLAYTASARLIDTESKTVVAKGYCNLGFNKTVNPPTYEGMMANSAARLKRELQISGEECANIFSAQMGIGPLGKMVQADSVPMQRQAPAATVATPPVYTQPVAAIVRAAPAPQQTYVEVQQQPAVAMVAAPNQATEYDALMAQVRARHNNLNPDSPYFNSDTHEWLMARQAEHEKKGLAPSAALRRAVENMEKD</sequence>
<keyword evidence="2" id="KW-1185">Reference proteome</keyword>
<dbReference type="AlphaFoldDB" id="A0A2U2I798"/>